<evidence type="ECO:0000313" key="7">
    <source>
        <dbReference type="Proteomes" id="UP000004978"/>
    </source>
</evidence>
<comment type="catalytic activity">
    <reaction evidence="3 4">
        <text>[thioredoxin]-disulfide + L-methionine + H2O = L-methionine (S)-S-oxide + [thioredoxin]-dithiol</text>
        <dbReference type="Rhea" id="RHEA:19993"/>
        <dbReference type="Rhea" id="RHEA-COMP:10698"/>
        <dbReference type="Rhea" id="RHEA-COMP:10700"/>
        <dbReference type="ChEBI" id="CHEBI:15377"/>
        <dbReference type="ChEBI" id="CHEBI:29950"/>
        <dbReference type="ChEBI" id="CHEBI:50058"/>
        <dbReference type="ChEBI" id="CHEBI:57844"/>
        <dbReference type="ChEBI" id="CHEBI:58772"/>
        <dbReference type="EC" id="1.8.4.11"/>
    </reaction>
</comment>
<accession>F9UJE0</accession>
<evidence type="ECO:0000256" key="1">
    <source>
        <dbReference type="ARBA" id="ARBA00023002"/>
    </source>
</evidence>
<evidence type="ECO:0000259" key="5">
    <source>
        <dbReference type="Pfam" id="PF01625"/>
    </source>
</evidence>
<comment type="function">
    <text evidence="4">Has an important function as a repair enzyme for proteins that have been inactivated by oxidation. Catalyzes the reversible oxidation-reduction of methionine sulfoxide in proteins to methionine.</text>
</comment>
<reference evidence="6 7" key="1">
    <citation type="journal article" date="2013" name="Genome Announc.">
        <title>Genome Sequence of Mycoplasma columbinum Strain SF7.</title>
        <authorList>
            <person name="Guo Z."/>
            <person name="Xu X."/>
            <person name="Zheng Q."/>
            <person name="Li T."/>
            <person name="Kuang S."/>
            <person name="Zhang Z."/>
            <person name="Chen Y."/>
            <person name="Lu X."/>
            <person name="Zhou R."/>
            <person name="Bi D."/>
            <person name="Jin H."/>
        </authorList>
    </citation>
    <scope>NUCLEOTIDE SEQUENCE [LARGE SCALE GENOMIC DNA]</scope>
    <source>
        <strain evidence="6 7">SF7</strain>
    </source>
</reference>
<dbReference type="SUPFAM" id="SSF55068">
    <property type="entry name" value="Peptide methionine sulfoxide reductase"/>
    <property type="match status" value="1"/>
</dbReference>
<proteinExistence type="inferred from homology"/>
<dbReference type="PANTHER" id="PTHR42799">
    <property type="entry name" value="MITOCHONDRIAL PEPTIDE METHIONINE SULFOXIDE REDUCTASE"/>
    <property type="match status" value="1"/>
</dbReference>
<evidence type="ECO:0000313" key="6">
    <source>
        <dbReference type="EMBL" id="EGV00483.1"/>
    </source>
</evidence>
<dbReference type="STRING" id="1037410.MCSF7_02993"/>
<dbReference type="GO" id="GO:0034599">
    <property type="term" value="P:cellular response to oxidative stress"/>
    <property type="evidence" value="ECO:0007669"/>
    <property type="project" value="TreeGrafter"/>
</dbReference>
<comment type="catalytic activity">
    <reaction evidence="2 4">
        <text>L-methionyl-[protein] + [thioredoxin]-disulfide + H2O = L-methionyl-(S)-S-oxide-[protein] + [thioredoxin]-dithiol</text>
        <dbReference type="Rhea" id="RHEA:14217"/>
        <dbReference type="Rhea" id="RHEA-COMP:10698"/>
        <dbReference type="Rhea" id="RHEA-COMP:10700"/>
        <dbReference type="Rhea" id="RHEA-COMP:12313"/>
        <dbReference type="Rhea" id="RHEA-COMP:12315"/>
        <dbReference type="ChEBI" id="CHEBI:15377"/>
        <dbReference type="ChEBI" id="CHEBI:16044"/>
        <dbReference type="ChEBI" id="CHEBI:29950"/>
        <dbReference type="ChEBI" id="CHEBI:44120"/>
        <dbReference type="ChEBI" id="CHEBI:50058"/>
        <dbReference type="EC" id="1.8.4.11"/>
    </reaction>
</comment>
<dbReference type="GO" id="GO:0005737">
    <property type="term" value="C:cytoplasm"/>
    <property type="evidence" value="ECO:0007669"/>
    <property type="project" value="TreeGrafter"/>
</dbReference>
<dbReference type="GO" id="GO:0033744">
    <property type="term" value="F:L-methionine:thioredoxin-disulfide S-oxidoreductase activity"/>
    <property type="evidence" value="ECO:0007669"/>
    <property type="project" value="RHEA"/>
</dbReference>
<dbReference type="InterPro" id="IPR002569">
    <property type="entry name" value="Met_Sox_Rdtase_MsrA_dom"/>
</dbReference>
<sequence length="161" mass="18323">MKKIIYFAGGCFWGVEAFFKLQKGVLDTTVGYANSNIEFPTYQDVCEGRSTASEAVKVAYDNEETTLSELIKAIFTVVDPTELNKQGPDEGIQYRNGIYFIDKKDEAVIKDTLNEIAKNFKSKIVTEVTELDNFFAAEDYHQDYLDKNPNGYCHIDLKMKK</sequence>
<dbReference type="RefSeq" id="WP_006608407.1">
    <property type="nucleotide sequence ID" value="NZ_AFXA01000005.1"/>
</dbReference>
<dbReference type="InterPro" id="IPR050162">
    <property type="entry name" value="MsrA_MetSO_reductase"/>
</dbReference>
<evidence type="ECO:0000256" key="2">
    <source>
        <dbReference type="ARBA" id="ARBA00047806"/>
    </source>
</evidence>
<dbReference type="Pfam" id="PF01625">
    <property type="entry name" value="PMSR"/>
    <property type="match status" value="1"/>
</dbReference>
<dbReference type="EMBL" id="AFXA01000005">
    <property type="protein sequence ID" value="EGV00483.1"/>
    <property type="molecule type" value="Genomic_DNA"/>
</dbReference>
<feature type="domain" description="Peptide methionine sulphoxide reductase MsrA" evidence="5">
    <location>
        <begin position="5"/>
        <end position="154"/>
    </location>
</feature>
<name>F9UJE0_9BACT</name>
<dbReference type="PANTHER" id="PTHR42799:SF2">
    <property type="entry name" value="MITOCHONDRIAL PEPTIDE METHIONINE SULFOXIDE REDUCTASE"/>
    <property type="match status" value="1"/>
</dbReference>
<evidence type="ECO:0000256" key="3">
    <source>
        <dbReference type="ARBA" id="ARBA00048782"/>
    </source>
</evidence>
<protein>
    <recommendedName>
        <fullName evidence="4">Peptide methionine sulfoxide reductase MsrA</fullName>
        <shortName evidence="4">Protein-methionine-S-oxide reductase</shortName>
        <ecNumber evidence="4">1.8.4.11</ecNumber>
    </recommendedName>
    <alternativeName>
        <fullName evidence="4">Peptide-methionine (S)-S-oxide reductase</fullName>
        <shortName evidence="4">Peptide Met(O) reductase</shortName>
    </alternativeName>
</protein>
<dbReference type="GO" id="GO:0008113">
    <property type="term" value="F:peptide-methionine (S)-S-oxide reductase activity"/>
    <property type="evidence" value="ECO:0007669"/>
    <property type="project" value="UniProtKB-UniRule"/>
</dbReference>
<dbReference type="eggNOG" id="COG0225">
    <property type="taxonomic scope" value="Bacteria"/>
</dbReference>
<evidence type="ECO:0000256" key="4">
    <source>
        <dbReference type="HAMAP-Rule" id="MF_01401"/>
    </source>
</evidence>
<dbReference type="Proteomes" id="UP000004978">
    <property type="component" value="Unassembled WGS sequence"/>
</dbReference>
<comment type="caution">
    <text evidence="6">The sequence shown here is derived from an EMBL/GenBank/DDBJ whole genome shotgun (WGS) entry which is preliminary data.</text>
</comment>
<dbReference type="InterPro" id="IPR036509">
    <property type="entry name" value="Met_Sox_Rdtase_MsrA_sf"/>
</dbReference>
<dbReference type="EC" id="1.8.4.11" evidence="4"/>
<dbReference type="AlphaFoldDB" id="F9UJE0"/>
<dbReference type="Gene3D" id="3.30.1060.10">
    <property type="entry name" value="Peptide methionine sulphoxide reductase MsrA"/>
    <property type="match status" value="1"/>
</dbReference>
<gene>
    <name evidence="4" type="primary">msrA</name>
    <name evidence="6" type="ORF">MCSF7_02993</name>
</gene>
<dbReference type="NCBIfam" id="TIGR00401">
    <property type="entry name" value="msrA"/>
    <property type="match status" value="1"/>
</dbReference>
<keyword evidence="1 4" id="KW-0560">Oxidoreductase</keyword>
<feature type="active site" evidence="4">
    <location>
        <position position="11"/>
    </location>
</feature>
<dbReference type="HAMAP" id="MF_01401">
    <property type="entry name" value="MsrA"/>
    <property type="match status" value="1"/>
</dbReference>
<organism evidence="6 7">
    <name type="scientific">Mycoplasmopsis columbina SF7</name>
    <dbReference type="NCBI Taxonomy" id="1037410"/>
    <lineage>
        <taxon>Bacteria</taxon>
        <taxon>Bacillati</taxon>
        <taxon>Mycoplasmatota</taxon>
        <taxon>Mycoplasmoidales</taxon>
        <taxon>Metamycoplasmataceae</taxon>
        <taxon>Mycoplasmopsis</taxon>
    </lineage>
</organism>
<comment type="similarity">
    <text evidence="4">Belongs to the MsrA Met sulfoxide reductase family.</text>
</comment>
<keyword evidence="7" id="KW-1185">Reference proteome</keyword>